<gene>
    <name evidence="8" type="ORF">EPUS_08597</name>
</gene>
<name>U1HJW0_ENDPU</name>
<evidence type="ECO:0000256" key="4">
    <source>
        <dbReference type="ARBA" id="ARBA00023002"/>
    </source>
</evidence>
<dbReference type="InterPro" id="IPR036396">
    <property type="entry name" value="Cyt_P450_sf"/>
</dbReference>
<dbReference type="PRINTS" id="PR00465">
    <property type="entry name" value="EP450IV"/>
</dbReference>
<dbReference type="EMBL" id="KE721310">
    <property type="protein sequence ID" value="ERF70535.1"/>
    <property type="molecule type" value="Genomic_DNA"/>
</dbReference>
<feature type="binding site" description="axial binding residue" evidence="6">
    <location>
        <position position="130"/>
    </location>
    <ligand>
        <name>heme</name>
        <dbReference type="ChEBI" id="CHEBI:30413"/>
    </ligand>
    <ligandPart>
        <name>Fe</name>
        <dbReference type="ChEBI" id="CHEBI:18248"/>
    </ligandPart>
</feature>
<dbReference type="AlphaFoldDB" id="U1HJW0"/>
<dbReference type="PANTHER" id="PTHR24305:SF166">
    <property type="entry name" value="CYTOCHROME P450 12A4, MITOCHONDRIAL-RELATED"/>
    <property type="match status" value="1"/>
</dbReference>
<keyword evidence="6 7" id="KW-0349">Heme</keyword>
<evidence type="ECO:0008006" key="10">
    <source>
        <dbReference type="Google" id="ProtNLM"/>
    </source>
</evidence>
<dbReference type="GO" id="GO:0016705">
    <property type="term" value="F:oxidoreductase activity, acting on paired donors, with incorporation or reduction of molecular oxygen"/>
    <property type="evidence" value="ECO:0007669"/>
    <property type="project" value="InterPro"/>
</dbReference>
<dbReference type="InterPro" id="IPR002403">
    <property type="entry name" value="Cyt_P450_E_grp-IV"/>
</dbReference>
<evidence type="ECO:0000256" key="1">
    <source>
        <dbReference type="ARBA" id="ARBA00001971"/>
    </source>
</evidence>
<dbReference type="InterPro" id="IPR017972">
    <property type="entry name" value="Cyt_P450_CS"/>
</dbReference>
<keyword evidence="7" id="KW-0503">Monooxygenase</keyword>
<evidence type="ECO:0000256" key="5">
    <source>
        <dbReference type="ARBA" id="ARBA00023004"/>
    </source>
</evidence>
<dbReference type="PROSITE" id="PS00086">
    <property type="entry name" value="CYTOCHROME_P450"/>
    <property type="match status" value="1"/>
</dbReference>
<comment type="similarity">
    <text evidence="2 7">Belongs to the cytochrome P450 family.</text>
</comment>
<dbReference type="GO" id="GO:0005506">
    <property type="term" value="F:iron ion binding"/>
    <property type="evidence" value="ECO:0007669"/>
    <property type="project" value="InterPro"/>
</dbReference>
<organism evidence="8 9">
    <name type="scientific">Endocarpon pusillum (strain Z07020 / HMAS-L-300199)</name>
    <name type="common">Lichen-forming fungus</name>
    <dbReference type="NCBI Taxonomy" id="1263415"/>
    <lineage>
        <taxon>Eukaryota</taxon>
        <taxon>Fungi</taxon>
        <taxon>Dikarya</taxon>
        <taxon>Ascomycota</taxon>
        <taxon>Pezizomycotina</taxon>
        <taxon>Eurotiomycetes</taxon>
        <taxon>Chaetothyriomycetidae</taxon>
        <taxon>Verrucariales</taxon>
        <taxon>Verrucariaceae</taxon>
        <taxon>Endocarpon</taxon>
    </lineage>
</organism>
<comment type="cofactor">
    <cofactor evidence="1 6">
        <name>heme</name>
        <dbReference type="ChEBI" id="CHEBI:30413"/>
    </cofactor>
</comment>
<dbReference type="SUPFAM" id="SSF48264">
    <property type="entry name" value="Cytochrome P450"/>
    <property type="match status" value="1"/>
</dbReference>
<dbReference type="PANTHER" id="PTHR24305">
    <property type="entry name" value="CYTOCHROME P450"/>
    <property type="match status" value="1"/>
</dbReference>
<dbReference type="Gene3D" id="1.10.630.10">
    <property type="entry name" value="Cytochrome P450"/>
    <property type="match status" value="1"/>
</dbReference>
<dbReference type="Pfam" id="PF00067">
    <property type="entry name" value="p450"/>
    <property type="match status" value="1"/>
</dbReference>
<dbReference type="RefSeq" id="XP_007803829.1">
    <property type="nucleotide sequence ID" value="XM_007805638.1"/>
</dbReference>
<protein>
    <recommendedName>
        <fullName evidence="10">Cytochrome P450</fullName>
    </recommendedName>
</protein>
<keyword evidence="9" id="KW-1185">Reference proteome</keyword>
<sequence>MARNPDKLTKLEKELDNALAAGIMSISPRFDEIDPLRYLDASIKEAMRIHTILNLPLEKVAPQGGIEVAGTFVPEGTSITPSTFLIHESVAVYGEDATSFSPDRWLDASDAQKQAMERSLLGFSAGRRVCLGRYIALLEMKKTIPTVLLHFRMSLVEPDREISYGHNLIVIPDGIVVKIERRVGRTLGS</sequence>
<evidence type="ECO:0000256" key="3">
    <source>
        <dbReference type="ARBA" id="ARBA00022723"/>
    </source>
</evidence>
<dbReference type="PRINTS" id="PR00385">
    <property type="entry name" value="P450"/>
</dbReference>
<dbReference type="GO" id="GO:0020037">
    <property type="term" value="F:heme binding"/>
    <property type="evidence" value="ECO:0007669"/>
    <property type="project" value="InterPro"/>
</dbReference>
<evidence type="ECO:0000256" key="7">
    <source>
        <dbReference type="RuleBase" id="RU000461"/>
    </source>
</evidence>
<dbReference type="eggNOG" id="KOG0157">
    <property type="taxonomic scope" value="Eukaryota"/>
</dbReference>
<evidence type="ECO:0000313" key="8">
    <source>
        <dbReference type="EMBL" id="ERF70535.1"/>
    </source>
</evidence>
<dbReference type="GeneID" id="19243445"/>
<dbReference type="InterPro" id="IPR001128">
    <property type="entry name" value="Cyt_P450"/>
</dbReference>
<keyword evidence="4 7" id="KW-0560">Oxidoreductase</keyword>
<evidence type="ECO:0000313" key="9">
    <source>
        <dbReference type="Proteomes" id="UP000019373"/>
    </source>
</evidence>
<proteinExistence type="inferred from homology"/>
<dbReference type="Proteomes" id="UP000019373">
    <property type="component" value="Unassembled WGS sequence"/>
</dbReference>
<keyword evidence="5 6" id="KW-0408">Iron</keyword>
<dbReference type="HOGENOM" id="CLU_001570_14_7_1"/>
<dbReference type="InterPro" id="IPR050121">
    <property type="entry name" value="Cytochrome_P450_monoxygenase"/>
</dbReference>
<dbReference type="GO" id="GO:0004497">
    <property type="term" value="F:monooxygenase activity"/>
    <property type="evidence" value="ECO:0007669"/>
    <property type="project" value="UniProtKB-KW"/>
</dbReference>
<evidence type="ECO:0000256" key="6">
    <source>
        <dbReference type="PIRSR" id="PIRSR602403-1"/>
    </source>
</evidence>
<reference evidence="9" key="1">
    <citation type="journal article" date="2014" name="BMC Genomics">
        <title>Genome characteristics reveal the impact of lichenization on lichen-forming fungus Endocarpon pusillum Hedwig (Verrucariales, Ascomycota).</title>
        <authorList>
            <person name="Wang Y.-Y."/>
            <person name="Liu B."/>
            <person name="Zhang X.-Y."/>
            <person name="Zhou Q.-M."/>
            <person name="Zhang T."/>
            <person name="Li H."/>
            <person name="Yu Y.-F."/>
            <person name="Zhang X.-L."/>
            <person name="Hao X.-Y."/>
            <person name="Wang M."/>
            <person name="Wang L."/>
            <person name="Wei J.-C."/>
        </authorList>
    </citation>
    <scope>NUCLEOTIDE SEQUENCE [LARGE SCALE GENOMIC DNA]</scope>
    <source>
        <strain evidence="9">Z07020 / HMAS-L-300199</strain>
    </source>
</reference>
<dbReference type="OMA" id="IMSISPR"/>
<dbReference type="OrthoDB" id="3934656at2759"/>
<accession>U1HJW0</accession>
<keyword evidence="3 6" id="KW-0479">Metal-binding</keyword>
<evidence type="ECO:0000256" key="2">
    <source>
        <dbReference type="ARBA" id="ARBA00010617"/>
    </source>
</evidence>